<protein>
    <submittedName>
        <fullName evidence="2">Uncharacterized protein</fullName>
    </submittedName>
</protein>
<comment type="caution">
    <text evidence="2">The sequence shown here is derived from an EMBL/GenBank/DDBJ whole genome shotgun (WGS) entry which is preliminary data.</text>
</comment>
<feature type="compositionally biased region" description="Polar residues" evidence="1">
    <location>
        <begin position="175"/>
        <end position="187"/>
    </location>
</feature>
<evidence type="ECO:0000313" key="3">
    <source>
        <dbReference type="Proteomes" id="UP000314294"/>
    </source>
</evidence>
<proteinExistence type="predicted"/>
<evidence type="ECO:0000256" key="1">
    <source>
        <dbReference type="SAM" id="MobiDB-lite"/>
    </source>
</evidence>
<organism evidence="2 3">
    <name type="scientific">Liparis tanakae</name>
    <name type="common">Tanaka's snailfish</name>
    <dbReference type="NCBI Taxonomy" id="230148"/>
    <lineage>
        <taxon>Eukaryota</taxon>
        <taxon>Metazoa</taxon>
        <taxon>Chordata</taxon>
        <taxon>Craniata</taxon>
        <taxon>Vertebrata</taxon>
        <taxon>Euteleostomi</taxon>
        <taxon>Actinopterygii</taxon>
        <taxon>Neopterygii</taxon>
        <taxon>Teleostei</taxon>
        <taxon>Neoteleostei</taxon>
        <taxon>Acanthomorphata</taxon>
        <taxon>Eupercaria</taxon>
        <taxon>Perciformes</taxon>
        <taxon>Cottioidei</taxon>
        <taxon>Cottales</taxon>
        <taxon>Liparidae</taxon>
        <taxon>Liparis</taxon>
    </lineage>
</organism>
<feature type="compositionally biased region" description="Low complexity" evidence="1">
    <location>
        <begin position="162"/>
        <end position="174"/>
    </location>
</feature>
<evidence type="ECO:0000313" key="2">
    <source>
        <dbReference type="EMBL" id="TNN80256.1"/>
    </source>
</evidence>
<dbReference type="EMBL" id="SRLO01000056">
    <property type="protein sequence ID" value="TNN80256.1"/>
    <property type="molecule type" value="Genomic_DNA"/>
</dbReference>
<dbReference type="AlphaFoldDB" id="A0A4Z2IQW7"/>
<dbReference type="Proteomes" id="UP000314294">
    <property type="component" value="Unassembled WGS sequence"/>
</dbReference>
<feature type="region of interest" description="Disordered" evidence="1">
    <location>
        <begin position="41"/>
        <end position="66"/>
    </location>
</feature>
<name>A0A4Z2IQW7_9TELE</name>
<sequence>MASLVSSSCQHVLVLGDTHQWRNYTLGHIEGDPMRRGAFPVTERRRGGDPGGLEAVEGPRGDKRGEKVTKYGLIGRGGSEENKLQLVDVHTGGSGEEAAAGGKRGGGGGGGISLNEVMAFLFLCAFATMVTECTDIHTVSTGALMEGGKKKTCAAILTHHSWSSSPSTTMTSPSEKVSSSGLSAAQL</sequence>
<accession>A0A4Z2IQW7</accession>
<reference evidence="2 3" key="1">
    <citation type="submission" date="2019-03" db="EMBL/GenBank/DDBJ databases">
        <title>First draft genome of Liparis tanakae, snailfish: a comprehensive survey of snailfish specific genes.</title>
        <authorList>
            <person name="Kim W."/>
            <person name="Song I."/>
            <person name="Jeong J.-H."/>
            <person name="Kim D."/>
            <person name="Kim S."/>
            <person name="Ryu S."/>
            <person name="Song J.Y."/>
            <person name="Lee S.K."/>
        </authorList>
    </citation>
    <scope>NUCLEOTIDE SEQUENCE [LARGE SCALE GENOMIC DNA]</scope>
    <source>
        <tissue evidence="2">Muscle</tissue>
    </source>
</reference>
<feature type="compositionally biased region" description="Basic and acidic residues" evidence="1">
    <location>
        <begin position="57"/>
        <end position="66"/>
    </location>
</feature>
<feature type="region of interest" description="Disordered" evidence="1">
    <location>
        <begin position="162"/>
        <end position="187"/>
    </location>
</feature>
<gene>
    <name evidence="2" type="ORF">EYF80_009581</name>
</gene>
<keyword evidence="3" id="KW-1185">Reference proteome</keyword>